<dbReference type="InterPro" id="IPR020994">
    <property type="entry name" value="Uncharacterised_Ca-bd_CcbP"/>
</dbReference>
<reference evidence="1 2" key="1">
    <citation type="submission" date="2015-09" db="EMBL/GenBank/DDBJ databases">
        <title>A metagenomics-based metabolic model of nitrate-dependent anaerobic oxidation of methane by Methanoperedens-like archaea.</title>
        <authorList>
            <person name="Arshad A."/>
            <person name="Speth D.R."/>
            <person name="De Graaf R.M."/>
            <person name="Op Den Camp H.J."/>
            <person name="Jetten M.S."/>
            <person name="Welte C.U."/>
        </authorList>
    </citation>
    <scope>NUCLEOTIDE SEQUENCE [LARGE SCALE GENOMIC DNA]</scope>
</reference>
<proteinExistence type="predicted"/>
<accession>A0A0P8C3M2</accession>
<dbReference type="Proteomes" id="UP000050360">
    <property type="component" value="Unassembled WGS sequence"/>
</dbReference>
<comment type="caution">
    <text evidence="1">The sequence shown here is derived from an EMBL/GenBank/DDBJ whole genome shotgun (WGS) entry which is preliminary data.</text>
</comment>
<protein>
    <submittedName>
        <fullName evidence="1">Calcium binding protein</fullName>
    </submittedName>
</protein>
<evidence type="ECO:0000313" key="2">
    <source>
        <dbReference type="Proteomes" id="UP000050360"/>
    </source>
</evidence>
<name>A0A0P8C3M2_9EURY</name>
<sequence length="109" mass="12470">MNKKQNVSSKILTDEELEKLIEEATVDCYDESECLAGFAVMIQDNLEFPFVARVIGEKVTVTGVTEEDERILAECERKGKKYNIDILDIEFTSLVKGSEWIDAYKKWKG</sequence>
<evidence type="ECO:0000313" key="1">
    <source>
        <dbReference type="EMBL" id="KPQ41147.1"/>
    </source>
</evidence>
<dbReference type="EMBL" id="LKCM01000425">
    <property type="protein sequence ID" value="KPQ41147.1"/>
    <property type="molecule type" value="Genomic_DNA"/>
</dbReference>
<dbReference type="Pfam" id="PF11535">
    <property type="entry name" value="Calci_bind_CcbP"/>
    <property type="match status" value="1"/>
</dbReference>
<dbReference type="AlphaFoldDB" id="A0A0P8C3M2"/>
<organism evidence="1 2">
    <name type="scientific">Candidatus Methanoperedens nitratireducens</name>
    <dbReference type="NCBI Taxonomy" id="1392998"/>
    <lineage>
        <taxon>Archaea</taxon>
        <taxon>Methanobacteriati</taxon>
        <taxon>Methanobacteriota</taxon>
        <taxon>Stenosarchaea group</taxon>
        <taxon>Methanomicrobia</taxon>
        <taxon>Methanosarcinales</taxon>
        <taxon>ANME-2 cluster</taxon>
        <taxon>Candidatus Methanoperedentaceae</taxon>
        <taxon>Candidatus Methanoperedens</taxon>
    </lineage>
</organism>
<gene>
    <name evidence="1" type="ORF">MPEBLZ_04305</name>
</gene>